<feature type="region of interest" description="Disordered" evidence="1">
    <location>
        <begin position="19"/>
        <end position="51"/>
    </location>
</feature>
<dbReference type="AlphaFoldDB" id="A0AAD1R9L1"/>
<gene>
    <name evidence="2" type="ORF">PECUL_23A009797</name>
</gene>
<evidence type="ECO:0000313" key="2">
    <source>
        <dbReference type="EMBL" id="CAH2246064.1"/>
    </source>
</evidence>
<dbReference type="EMBL" id="OW240913">
    <property type="protein sequence ID" value="CAH2246064.1"/>
    <property type="molecule type" value="Genomic_DNA"/>
</dbReference>
<name>A0AAD1R9L1_PELCU</name>
<organism evidence="2 3">
    <name type="scientific">Pelobates cultripes</name>
    <name type="common">Western spadefoot toad</name>
    <dbReference type="NCBI Taxonomy" id="61616"/>
    <lineage>
        <taxon>Eukaryota</taxon>
        <taxon>Metazoa</taxon>
        <taxon>Chordata</taxon>
        <taxon>Craniata</taxon>
        <taxon>Vertebrata</taxon>
        <taxon>Euteleostomi</taxon>
        <taxon>Amphibia</taxon>
        <taxon>Batrachia</taxon>
        <taxon>Anura</taxon>
        <taxon>Pelobatoidea</taxon>
        <taxon>Pelobatidae</taxon>
        <taxon>Pelobates</taxon>
    </lineage>
</organism>
<reference evidence="2" key="1">
    <citation type="submission" date="2022-03" db="EMBL/GenBank/DDBJ databases">
        <authorList>
            <person name="Alioto T."/>
            <person name="Alioto T."/>
            <person name="Gomez Garrido J."/>
        </authorList>
    </citation>
    <scope>NUCLEOTIDE SEQUENCE</scope>
</reference>
<feature type="non-terminal residue" evidence="2">
    <location>
        <position position="51"/>
    </location>
</feature>
<evidence type="ECO:0000256" key="1">
    <source>
        <dbReference type="SAM" id="MobiDB-lite"/>
    </source>
</evidence>
<accession>A0AAD1R9L1</accession>
<keyword evidence="3" id="KW-1185">Reference proteome</keyword>
<evidence type="ECO:0000313" key="3">
    <source>
        <dbReference type="Proteomes" id="UP001295444"/>
    </source>
</evidence>
<sequence length="51" mass="5824">MSRQDVIFRTPFTRHCMTTTTSTTKHHSDEPTSSHNTCDIPEPNHTGHTPF</sequence>
<proteinExistence type="predicted"/>
<dbReference type="Proteomes" id="UP001295444">
    <property type="component" value="Chromosome 02"/>
</dbReference>
<protein>
    <submittedName>
        <fullName evidence="2">Uncharacterized protein</fullName>
    </submittedName>
</protein>